<proteinExistence type="predicted"/>
<keyword evidence="3" id="KW-1185">Reference proteome</keyword>
<reference evidence="2 3" key="1">
    <citation type="journal article" date="2022" name="Front. Microbiol.">
        <title>Identification and characterization of a novel class of self-sufficient cytochrome P450 hydroxylase involved in cyclohexanecarboxylate degradation in Paraburkholderia terrae strain KU-64.</title>
        <authorList>
            <person name="Yamamoto T."/>
            <person name="Hasegawa Y."/>
            <person name="Iwaki H."/>
        </authorList>
    </citation>
    <scope>NUCLEOTIDE SEQUENCE [LARGE SCALE GENOMIC DNA]</scope>
    <source>
        <strain evidence="2 3">KU-64</strain>
    </source>
</reference>
<feature type="region of interest" description="Disordered" evidence="1">
    <location>
        <begin position="84"/>
        <end position="108"/>
    </location>
</feature>
<protein>
    <submittedName>
        <fullName evidence="2">Uncharacterized protein</fullName>
    </submittedName>
</protein>
<accession>A0ABM7U229</accession>
<organism evidence="2 3">
    <name type="scientific">Paraburkholderia terrae</name>
    <dbReference type="NCBI Taxonomy" id="311230"/>
    <lineage>
        <taxon>Bacteria</taxon>
        <taxon>Pseudomonadati</taxon>
        <taxon>Pseudomonadota</taxon>
        <taxon>Betaproteobacteria</taxon>
        <taxon>Burkholderiales</taxon>
        <taxon>Burkholderiaceae</taxon>
        <taxon>Paraburkholderia</taxon>
    </lineage>
</organism>
<feature type="compositionally biased region" description="Polar residues" evidence="1">
    <location>
        <begin position="91"/>
        <end position="100"/>
    </location>
</feature>
<gene>
    <name evidence="2" type="ORF">PTKU64_47980</name>
</gene>
<evidence type="ECO:0000256" key="1">
    <source>
        <dbReference type="SAM" id="MobiDB-lite"/>
    </source>
</evidence>
<dbReference type="EMBL" id="AP024956">
    <property type="protein sequence ID" value="BCZ81123.1"/>
    <property type="molecule type" value="Genomic_DNA"/>
</dbReference>
<evidence type="ECO:0000313" key="3">
    <source>
        <dbReference type="Proteomes" id="UP001319874"/>
    </source>
</evidence>
<dbReference type="Proteomes" id="UP001319874">
    <property type="component" value="Chromosome 2"/>
</dbReference>
<sequence length="108" mass="11641">MRPAGPRTAGAWAHATGYRERERMLGSSKLASDSSTLHEAIRNTNPCGLLCELPALVYKEVLTICSPTGPAAHCLTCIAKPFGGSERLRSSRSNLHNPDATNKRHTPC</sequence>
<name>A0ABM7U229_9BURK</name>
<evidence type="ECO:0000313" key="2">
    <source>
        <dbReference type="EMBL" id="BCZ81123.1"/>
    </source>
</evidence>